<dbReference type="PANTHER" id="PTHR22726:SF1">
    <property type="entry name" value="METALLOENDOPEPTIDASE OMA1, MITOCHONDRIAL"/>
    <property type="match status" value="1"/>
</dbReference>
<dbReference type="KEGG" id="fax:FUAX_49750"/>
<evidence type="ECO:0000256" key="4">
    <source>
        <dbReference type="ARBA" id="ARBA00022801"/>
    </source>
</evidence>
<accession>A0AAU9CX73</accession>
<dbReference type="Gene3D" id="3.30.2010.10">
    <property type="entry name" value="Metalloproteases ('zincins'), catalytic domain"/>
    <property type="match status" value="1"/>
</dbReference>
<feature type="domain" description="Peptidase M48" evidence="9">
    <location>
        <begin position="91"/>
        <end position="295"/>
    </location>
</feature>
<dbReference type="EMBL" id="AP025319">
    <property type="protein sequence ID" value="BDD12543.1"/>
    <property type="molecule type" value="Genomic_DNA"/>
</dbReference>
<keyword evidence="6" id="KW-0482">Metalloprotease</keyword>
<evidence type="ECO:0000256" key="5">
    <source>
        <dbReference type="ARBA" id="ARBA00022833"/>
    </source>
</evidence>
<protein>
    <recommendedName>
        <fullName evidence="9">Peptidase M48 domain-containing protein</fullName>
    </recommendedName>
</protein>
<comment type="cofactor">
    <cofactor evidence="1">
        <name>Zn(2+)</name>
        <dbReference type="ChEBI" id="CHEBI:29105"/>
    </cofactor>
</comment>
<proteinExistence type="predicted"/>
<keyword evidence="3" id="KW-0479">Metal-binding</keyword>
<evidence type="ECO:0000259" key="9">
    <source>
        <dbReference type="Pfam" id="PF01435"/>
    </source>
</evidence>
<keyword evidence="8" id="KW-0732">Signal</keyword>
<reference evidence="10 11" key="1">
    <citation type="submission" date="2021-12" db="EMBL/GenBank/DDBJ databases">
        <title>Genome sequencing of bacteria with rrn-lacking chromosome and rrn-plasmid.</title>
        <authorList>
            <person name="Anda M."/>
            <person name="Iwasaki W."/>
        </authorList>
    </citation>
    <scope>NUCLEOTIDE SEQUENCE [LARGE SCALE GENOMIC DNA]</scope>
    <source>
        <strain evidence="10 11">DSM 100852</strain>
        <plasmid evidence="10 11">pFA5</plasmid>
    </source>
</reference>
<dbReference type="GO" id="GO:0046872">
    <property type="term" value="F:metal ion binding"/>
    <property type="evidence" value="ECO:0007669"/>
    <property type="project" value="UniProtKB-KW"/>
</dbReference>
<keyword evidence="10" id="KW-0614">Plasmid</keyword>
<name>A0AAU9CX73_9BACT</name>
<dbReference type="Pfam" id="PF01435">
    <property type="entry name" value="Peptidase_M48"/>
    <property type="match status" value="1"/>
</dbReference>
<dbReference type="InterPro" id="IPR001915">
    <property type="entry name" value="Peptidase_M48"/>
</dbReference>
<keyword evidence="5" id="KW-0862">Zinc</keyword>
<dbReference type="GO" id="GO:0016020">
    <property type="term" value="C:membrane"/>
    <property type="evidence" value="ECO:0007669"/>
    <property type="project" value="TreeGrafter"/>
</dbReference>
<evidence type="ECO:0000256" key="7">
    <source>
        <dbReference type="SAM" id="MobiDB-lite"/>
    </source>
</evidence>
<dbReference type="GO" id="GO:0004222">
    <property type="term" value="F:metalloendopeptidase activity"/>
    <property type="evidence" value="ECO:0007669"/>
    <property type="project" value="InterPro"/>
</dbReference>
<dbReference type="RefSeq" id="WP_338395862.1">
    <property type="nucleotide sequence ID" value="NZ_AP025319.1"/>
</dbReference>
<evidence type="ECO:0000313" key="10">
    <source>
        <dbReference type="EMBL" id="BDD12543.1"/>
    </source>
</evidence>
<gene>
    <name evidence="10" type="ORF">FUAX_49750</name>
</gene>
<evidence type="ECO:0000256" key="8">
    <source>
        <dbReference type="SAM" id="SignalP"/>
    </source>
</evidence>
<evidence type="ECO:0000256" key="1">
    <source>
        <dbReference type="ARBA" id="ARBA00001947"/>
    </source>
</evidence>
<dbReference type="InterPro" id="IPR051156">
    <property type="entry name" value="Mito/Outer_Membr_Metalloprot"/>
</dbReference>
<feature type="region of interest" description="Disordered" evidence="7">
    <location>
        <begin position="452"/>
        <end position="475"/>
    </location>
</feature>
<keyword evidence="4" id="KW-0378">Hydrolase</keyword>
<evidence type="ECO:0000313" key="11">
    <source>
        <dbReference type="Proteomes" id="UP001348817"/>
    </source>
</evidence>
<sequence>MKLKIAKIFFLLILVVLLPSESFSQQQDLSAKFWELEWIESKISQSGRKYGIKRKDWSTKIRKRLNSDADEYLGQLENEYAFYTDPELELYLQEQLKKVHAGEPHEKFRLNLQVKVMKSPEYNAFSMNNGTIVLTTGLFNTIRTEAELQAVLIHELSHIYLDHFVYNFRAQRRKATWGTILGVAGGIAAVTTAAALDKDNKLDIHDYELIGSLATDVSFLLSAAVLEALYLGHSKQQELQSDKLVEKALKRLKIPTQTYGNLLARHRTMNLEDGELDKWSMYSSHPKISKRIKRLGLLNQDYQEYDPDFDIEIMEVLSFNLDSYFREGKYSKSLALCERIRNTGYETAELLYTEAISKSSGAVSDEEKWNVVQLLDKAGQMSGRNLTPKIMHEKINTLYHMELYYQARYELDKMDKELQKYGEYDEDAESYREWMRKLQFKIHFKQKRHETEPVTSSVADTINRSDSVGNNRLGY</sequence>
<keyword evidence="11" id="KW-1185">Reference proteome</keyword>
<evidence type="ECO:0000256" key="3">
    <source>
        <dbReference type="ARBA" id="ARBA00022723"/>
    </source>
</evidence>
<dbReference type="PANTHER" id="PTHR22726">
    <property type="entry name" value="METALLOENDOPEPTIDASE OMA1"/>
    <property type="match status" value="1"/>
</dbReference>
<feature type="signal peptide" evidence="8">
    <location>
        <begin position="1"/>
        <end position="24"/>
    </location>
</feature>
<dbReference type="Proteomes" id="UP001348817">
    <property type="component" value="Plasmid pFA5"/>
</dbReference>
<evidence type="ECO:0000256" key="6">
    <source>
        <dbReference type="ARBA" id="ARBA00023049"/>
    </source>
</evidence>
<organism evidence="10 11">
    <name type="scientific">Fulvitalea axinellae</name>
    <dbReference type="NCBI Taxonomy" id="1182444"/>
    <lineage>
        <taxon>Bacteria</taxon>
        <taxon>Pseudomonadati</taxon>
        <taxon>Bacteroidota</taxon>
        <taxon>Cytophagia</taxon>
        <taxon>Cytophagales</taxon>
        <taxon>Persicobacteraceae</taxon>
        <taxon>Fulvitalea</taxon>
    </lineage>
</organism>
<geneLocation type="plasmid" evidence="10 11">
    <name>pFA5</name>
</geneLocation>
<feature type="compositionally biased region" description="Polar residues" evidence="7">
    <location>
        <begin position="453"/>
        <end position="475"/>
    </location>
</feature>
<keyword evidence="2" id="KW-0645">Protease</keyword>
<dbReference type="GO" id="GO:0051603">
    <property type="term" value="P:proteolysis involved in protein catabolic process"/>
    <property type="evidence" value="ECO:0007669"/>
    <property type="project" value="TreeGrafter"/>
</dbReference>
<evidence type="ECO:0000256" key="2">
    <source>
        <dbReference type="ARBA" id="ARBA00022670"/>
    </source>
</evidence>
<feature type="chain" id="PRO_5043571944" description="Peptidase M48 domain-containing protein" evidence="8">
    <location>
        <begin position="25"/>
        <end position="475"/>
    </location>
</feature>
<dbReference type="AlphaFoldDB" id="A0AAU9CX73"/>